<keyword evidence="5 7" id="KW-1133">Transmembrane helix</keyword>
<keyword evidence="3" id="KW-1003">Cell membrane</keyword>
<organism evidence="8 9">
    <name type="scientific">Caballeronia zhejiangensis</name>
    <dbReference type="NCBI Taxonomy" id="871203"/>
    <lineage>
        <taxon>Bacteria</taxon>
        <taxon>Pseudomonadati</taxon>
        <taxon>Pseudomonadota</taxon>
        <taxon>Betaproteobacteria</taxon>
        <taxon>Burkholderiales</taxon>
        <taxon>Burkholderiaceae</taxon>
        <taxon>Caballeronia</taxon>
    </lineage>
</organism>
<feature type="transmembrane region" description="Helical" evidence="7">
    <location>
        <begin position="233"/>
        <end position="252"/>
    </location>
</feature>
<sequence length="271" mass="30216">MFQRTGAYAPVPLGDLMRALWTPYVWFSRRSIVVLIGVQVAVTLGIWLSLRATWLPSPVGIIEAWRQLIVNQGLLPNLLESIRTSLISLVAAGLLSTLIVFLSTAPLFWPFAKFMAALRFLGFAGLTYIFTLLTKNGDDLKVGLLTFGMTVFMTTSLMAEVKAIPQSSIDHCRTLDMHGWRISYELVLRGKLDTILDLVRQNAAVGWTLLTMVEGLVRSSGGVGVMLLNQNRYFNLDGVFAIQITILLYGLLQDWFLGWVRQAVCPYLATE</sequence>
<reference evidence="8 9" key="1">
    <citation type="submission" date="2014-03" db="EMBL/GenBank/DDBJ databases">
        <title>Draft Genome Sequences of Four Burkholderia Strains.</title>
        <authorList>
            <person name="Liu X.Y."/>
            <person name="Li C.X."/>
            <person name="Xu J.H."/>
        </authorList>
    </citation>
    <scope>NUCLEOTIDE SEQUENCE [LARGE SCALE GENOMIC DNA]</scope>
    <source>
        <strain evidence="8 9">OP-1</strain>
    </source>
</reference>
<dbReference type="SUPFAM" id="SSF161098">
    <property type="entry name" value="MetI-like"/>
    <property type="match status" value="1"/>
</dbReference>
<evidence type="ECO:0000256" key="2">
    <source>
        <dbReference type="ARBA" id="ARBA00022448"/>
    </source>
</evidence>
<name>A0A656QQY2_9BURK</name>
<dbReference type="InterPro" id="IPR035906">
    <property type="entry name" value="MetI-like_sf"/>
</dbReference>
<evidence type="ECO:0000256" key="6">
    <source>
        <dbReference type="ARBA" id="ARBA00023136"/>
    </source>
</evidence>
<dbReference type="PANTHER" id="PTHR30151:SF0">
    <property type="entry name" value="ABC TRANSPORTER PERMEASE PROTEIN MJ0413-RELATED"/>
    <property type="match status" value="1"/>
</dbReference>
<dbReference type="Proteomes" id="UP000027451">
    <property type="component" value="Unassembled WGS sequence"/>
</dbReference>
<dbReference type="GO" id="GO:0005886">
    <property type="term" value="C:plasma membrane"/>
    <property type="evidence" value="ECO:0007669"/>
    <property type="project" value="UniProtKB-SubCell"/>
</dbReference>
<evidence type="ECO:0000256" key="5">
    <source>
        <dbReference type="ARBA" id="ARBA00022989"/>
    </source>
</evidence>
<keyword evidence="6 7" id="KW-0472">Membrane</keyword>
<comment type="subcellular location">
    <subcellularLocation>
        <location evidence="1">Cell membrane</location>
        <topology evidence="1">Multi-pass membrane protein</topology>
    </subcellularLocation>
</comment>
<evidence type="ECO:0000313" key="9">
    <source>
        <dbReference type="Proteomes" id="UP000027451"/>
    </source>
</evidence>
<dbReference type="EMBL" id="JFHD01000007">
    <property type="protein sequence ID" value="KDR31008.1"/>
    <property type="molecule type" value="Genomic_DNA"/>
</dbReference>
<feature type="transmembrane region" description="Helical" evidence="7">
    <location>
        <begin position="86"/>
        <end position="109"/>
    </location>
</feature>
<feature type="transmembrane region" description="Helical" evidence="7">
    <location>
        <begin position="116"/>
        <end position="134"/>
    </location>
</feature>
<feature type="transmembrane region" description="Helical" evidence="7">
    <location>
        <begin position="32"/>
        <end position="50"/>
    </location>
</feature>
<protein>
    <submittedName>
        <fullName evidence="8">Nitrate ABC transporter permease</fullName>
    </submittedName>
</protein>
<evidence type="ECO:0000256" key="7">
    <source>
        <dbReference type="SAM" id="Phobius"/>
    </source>
</evidence>
<dbReference type="AlphaFoldDB" id="A0A656QQY2"/>
<evidence type="ECO:0000256" key="1">
    <source>
        <dbReference type="ARBA" id="ARBA00004651"/>
    </source>
</evidence>
<accession>A0A656QQY2</accession>
<keyword evidence="2" id="KW-0813">Transport</keyword>
<dbReference type="PANTHER" id="PTHR30151">
    <property type="entry name" value="ALKANE SULFONATE ABC TRANSPORTER-RELATED, MEMBRANE SUBUNIT"/>
    <property type="match status" value="1"/>
</dbReference>
<gene>
    <name evidence="8" type="ORF">BG60_35340</name>
</gene>
<evidence type="ECO:0000313" key="8">
    <source>
        <dbReference type="EMBL" id="KDR31008.1"/>
    </source>
</evidence>
<comment type="caution">
    <text evidence="8">The sequence shown here is derived from an EMBL/GenBank/DDBJ whole genome shotgun (WGS) entry which is preliminary data.</text>
</comment>
<keyword evidence="9" id="KW-1185">Reference proteome</keyword>
<proteinExistence type="predicted"/>
<evidence type="ECO:0000256" key="3">
    <source>
        <dbReference type="ARBA" id="ARBA00022475"/>
    </source>
</evidence>
<evidence type="ECO:0000256" key="4">
    <source>
        <dbReference type="ARBA" id="ARBA00022692"/>
    </source>
</evidence>
<feature type="transmembrane region" description="Helical" evidence="7">
    <location>
        <begin position="140"/>
        <end position="159"/>
    </location>
</feature>
<keyword evidence="4 7" id="KW-0812">Transmembrane</keyword>